<name>A0A1I3JMC1_9RHOB</name>
<evidence type="ECO:0000313" key="2">
    <source>
        <dbReference type="Proteomes" id="UP000199630"/>
    </source>
</evidence>
<reference evidence="2" key="1">
    <citation type="submission" date="2016-10" db="EMBL/GenBank/DDBJ databases">
        <authorList>
            <person name="Varghese N."/>
            <person name="Submissions S."/>
        </authorList>
    </citation>
    <scope>NUCLEOTIDE SEQUENCE [LARGE SCALE GENOMIC DNA]</scope>
    <source>
        <strain evidence="2">DSM 26471</strain>
    </source>
</reference>
<keyword evidence="2" id="KW-1185">Reference proteome</keyword>
<accession>A0A1I3JMC1</accession>
<proteinExistence type="predicted"/>
<dbReference type="Proteomes" id="UP000199630">
    <property type="component" value="Unassembled WGS sequence"/>
</dbReference>
<dbReference type="RefSeq" id="WP_090056434.1">
    <property type="nucleotide sequence ID" value="NZ_FORH01000001.1"/>
</dbReference>
<sequence length="292" mass="30212">MATMSFVIEGEVNVQVTVTEVNGDLVFDLLVLDDTGSIGDLNALFFDVLDDSLVSGLSVTGDMITDDNFDANSVTKVDSYTNMNGEVVQEYGKFDGGVQFGTQGIGEDDIRQTSFTLSHDSLDLSLETIALQDFGVRLTSVGTEDGTRDDSLKLGATAPEAPASAVIEAVDDSILVFSDNADGFEFIDGGAESVLANDTTDGTAYDGGIYQDGVEITEAITVAGSNGGTLTIYPDGTVDFNAGGDFDTLGAFEETITSFTYEIENGVTGTVDVTVIGLADPGDIGGGGIGIG</sequence>
<evidence type="ECO:0000313" key="1">
    <source>
        <dbReference type="EMBL" id="SFI61409.1"/>
    </source>
</evidence>
<gene>
    <name evidence="1" type="ORF">SAMN04487991_0400</name>
</gene>
<dbReference type="AlphaFoldDB" id="A0A1I3JMC1"/>
<protein>
    <submittedName>
        <fullName evidence="1">Uncharacterized protein</fullName>
    </submittedName>
</protein>
<organism evidence="1 2">
    <name type="scientific">Celeribacter neptunius</name>
    <dbReference type="NCBI Taxonomy" id="588602"/>
    <lineage>
        <taxon>Bacteria</taxon>
        <taxon>Pseudomonadati</taxon>
        <taxon>Pseudomonadota</taxon>
        <taxon>Alphaproteobacteria</taxon>
        <taxon>Rhodobacterales</taxon>
        <taxon>Roseobacteraceae</taxon>
        <taxon>Celeribacter</taxon>
    </lineage>
</organism>
<dbReference type="EMBL" id="FORH01000001">
    <property type="protein sequence ID" value="SFI61409.1"/>
    <property type="molecule type" value="Genomic_DNA"/>
</dbReference>